<dbReference type="EMBL" id="CP003600">
    <property type="protein sequence ID" value="AFY95058.1"/>
    <property type="molecule type" value="Genomic_DNA"/>
</dbReference>
<reference evidence="2 3" key="1">
    <citation type="submission" date="2012-05" db="EMBL/GenBank/DDBJ databases">
        <title>Finished chromosome of genome of Chamaesiphon sp. PCC 6605.</title>
        <authorList>
            <consortium name="US DOE Joint Genome Institute"/>
            <person name="Gugger M."/>
            <person name="Coursin T."/>
            <person name="Rippka R."/>
            <person name="Tandeau De Marsac N."/>
            <person name="Huntemann M."/>
            <person name="Wei C.-L."/>
            <person name="Han J."/>
            <person name="Detter J.C."/>
            <person name="Han C."/>
            <person name="Tapia R."/>
            <person name="Chen A."/>
            <person name="Kyrpides N."/>
            <person name="Mavromatis K."/>
            <person name="Markowitz V."/>
            <person name="Szeto E."/>
            <person name="Ivanova N."/>
            <person name="Pagani I."/>
            <person name="Pati A."/>
            <person name="Goodwin L."/>
            <person name="Nordberg H.P."/>
            <person name="Cantor M.N."/>
            <person name="Hua S.X."/>
            <person name="Woyke T."/>
            <person name="Kerfeld C.A."/>
        </authorList>
    </citation>
    <scope>NUCLEOTIDE SEQUENCE [LARGE SCALE GENOMIC DNA]</scope>
    <source>
        <strain evidence="3">ATCC 27169 / PCC 6605</strain>
    </source>
</reference>
<proteinExistence type="predicted"/>
<dbReference type="RefSeq" id="WP_015161169.1">
    <property type="nucleotide sequence ID" value="NC_019697.1"/>
</dbReference>
<keyword evidence="3" id="KW-1185">Reference proteome</keyword>
<dbReference type="eggNOG" id="ENOG50338GE">
    <property type="taxonomic scope" value="Bacteria"/>
</dbReference>
<dbReference type="InterPro" id="IPR012903">
    <property type="entry name" value="Nif11"/>
</dbReference>
<dbReference type="Proteomes" id="UP000010366">
    <property type="component" value="Chromosome"/>
</dbReference>
<dbReference type="KEGG" id="cmp:Cha6605_4108"/>
<dbReference type="NCBIfam" id="TIGR03798">
    <property type="entry name" value="leader_Nif11"/>
    <property type="match status" value="1"/>
</dbReference>
<dbReference type="Pfam" id="PF07862">
    <property type="entry name" value="Nif11"/>
    <property type="match status" value="1"/>
</dbReference>
<dbReference type="AlphaFoldDB" id="K9UK67"/>
<organism evidence="2 3">
    <name type="scientific">Chamaesiphon minutus (strain ATCC 27169 / PCC 6605)</name>
    <dbReference type="NCBI Taxonomy" id="1173020"/>
    <lineage>
        <taxon>Bacteria</taxon>
        <taxon>Bacillati</taxon>
        <taxon>Cyanobacteriota</taxon>
        <taxon>Cyanophyceae</taxon>
        <taxon>Gomontiellales</taxon>
        <taxon>Chamaesiphonaceae</taxon>
        <taxon>Chamaesiphon</taxon>
    </lineage>
</organism>
<dbReference type="OrthoDB" id="468284at2"/>
<evidence type="ECO:0000259" key="1">
    <source>
        <dbReference type="Pfam" id="PF07862"/>
    </source>
</evidence>
<dbReference type="STRING" id="1173020.Cha6605_4108"/>
<gene>
    <name evidence="2" type="ORF">Cha6605_4108</name>
</gene>
<dbReference type="HOGENOM" id="CLU_168130_0_0_3"/>
<dbReference type="InterPro" id="IPR022516">
    <property type="entry name" value="CHP03798_Ocin"/>
</dbReference>
<evidence type="ECO:0000313" key="2">
    <source>
        <dbReference type="EMBL" id="AFY95058.1"/>
    </source>
</evidence>
<feature type="domain" description="Nif11" evidence="1">
    <location>
        <begin position="1"/>
        <end position="59"/>
    </location>
</feature>
<sequence length="111" mass="12006">MSAESVGKFLERVEADEQLQEELAQVIETAASTATEGADRQGATELGQKYGFDFSSEELWAEINKRQDQVKDRQGSGELSDDELEAVAGGGEIWIATIASTIGALIGKIKW</sequence>
<protein>
    <submittedName>
        <fullName evidence="2">Bacteriocin propeptide, TIGR03798 family</fullName>
    </submittedName>
</protein>
<accession>K9UK67</accession>
<evidence type="ECO:0000313" key="3">
    <source>
        <dbReference type="Proteomes" id="UP000010366"/>
    </source>
</evidence>
<name>K9UK67_CHAP6</name>